<evidence type="ECO:0000313" key="1">
    <source>
        <dbReference type="EMBL" id="KAJ0030670.1"/>
    </source>
</evidence>
<evidence type="ECO:0000313" key="2">
    <source>
        <dbReference type="Proteomes" id="UP001163603"/>
    </source>
</evidence>
<proteinExistence type="predicted"/>
<name>A0ACC0Y947_9ROSI</name>
<keyword evidence="2" id="KW-1185">Reference proteome</keyword>
<reference evidence="2" key="1">
    <citation type="journal article" date="2023" name="G3 (Bethesda)">
        <title>Genome assembly and association tests identify interacting loci associated with vigor, precocity, and sex in interspecific pistachio rootstocks.</title>
        <authorList>
            <person name="Palmer W."/>
            <person name="Jacygrad E."/>
            <person name="Sagayaradj S."/>
            <person name="Cavanaugh K."/>
            <person name="Han R."/>
            <person name="Bertier L."/>
            <person name="Beede B."/>
            <person name="Kafkas S."/>
            <person name="Golino D."/>
            <person name="Preece J."/>
            <person name="Michelmore R."/>
        </authorList>
    </citation>
    <scope>NUCLEOTIDE SEQUENCE [LARGE SCALE GENOMIC DNA]</scope>
</reference>
<protein>
    <submittedName>
        <fullName evidence="1">Uncharacterized protein</fullName>
    </submittedName>
</protein>
<dbReference type="Proteomes" id="UP001163603">
    <property type="component" value="Chromosome 8"/>
</dbReference>
<sequence>MLIAGTHTTVVTMSSIISQLISHPEVFKKARDEIDKHVGQSRLLNDAELSKLSYLHCIINETLRLHSSQTLLAPRESSEECTIAGYKIPPGTQLLVNVWAVHMDPESWKDPDSFKPKRFLESKEEKRGYKFIPFGSGRRQCPGESLAMRVMALSLGTLIQCFEWENAEDENNAAIKTNSKKAEDRSVKIIFRPRESLTKVLRLL</sequence>
<comment type="caution">
    <text evidence="1">The sequence shown here is derived from an EMBL/GenBank/DDBJ whole genome shotgun (WGS) entry which is preliminary data.</text>
</comment>
<organism evidence="1 2">
    <name type="scientific">Pistacia integerrima</name>
    <dbReference type="NCBI Taxonomy" id="434235"/>
    <lineage>
        <taxon>Eukaryota</taxon>
        <taxon>Viridiplantae</taxon>
        <taxon>Streptophyta</taxon>
        <taxon>Embryophyta</taxon>
        <taxon>Tracheophyta</taxon>
        <taxon>Spermatophyta</taxon>
        <taxon>Magnoliopsida</taxon>
        <taxon>eudicotyledons</taxon>
        <taxon>Gunneridae</taxon>
        <taxon>Pentapetalae</taxon>
        <taxon>rosids</taxon>
        <taxon>malvids</taxon>
        <taxon>Sapindales</taxon>
        <taxon>Anacardiaceae</taxon>
        <taxon>Pistacia</taxon>
    </lineage>
</organism>
<gene>
    <name evidence="1" type="ORF">Pint_13879</name>
</gene>
<accession>A0ACC0Y947</accession>
<dbReference type="EMBL" id="CM047743">
    <property type="protein sequence ID" value="KAJ0030670.1"/>
    <property type="molecule type" value="Genomic_DNA"/>
</dbReference>